<feature type="signal peptide" evidence="1">
    <location>
        <begin position="1"/>
        <end position="17"/>
    </location>
</feature>
<dbReference type="InterPro" id="IPR001466">
    <property type="entry name" value="Beta-lactam-related"/>
</dbReference>
<feature type="chain" id="PRO_5042970991" evidence="1">
    <location>
        <begin position="18"/>
        <end position="570"/>
    </location>
</feature>
<dbReference type="Pfam" id="PF26335">
    <property type="entry name" value="ARB_00930_C"/>
    <property type="match status" value="1"/>
</dbReference>
<keyword evidence="5" id="KW-1185">Reference proteome</keyword>
<feature type="domain" description="Beta-lactamase-related" evidence="2">
    <location>
        <begin position="78"/>
        <end position="399"/>
    </location>
</feature>
<dbReference type="Pfam" id="PF00144">
    <property type="entry name" value="Beta-lactamase"/>
    <property type="match status" value="1"/>
</dbReference>
<dbReference type="InterPro" id="IPR012338">
    <property type="entry name" value="Beta-lactam/transpept-like"/>
</dbReference>
<accession>A0AAN6MNE0</accession>
<evidence type="ECO:0000259" key="2">
    <source>
        <dbReference type="Pfam" id="PF00144"/>
    </source>
</evidence>
<dbReference type="PANTHER" id="PTHR22935">
    <property type="entry name" value="PENICILLIN-BINDING PROTEIN"/>
    <property type="match status" value="1"/>
</dbReference>
<comment type="caution">
    <text evidence="4">The sequence shown here is derived from an EMBL/GenBank/DDBJ whole genome shotgun (WGS) entry which is preliminary data.</text>
</comment>
<reference evidence="4" key="2">
    <citation type="submission" date="2023-05" db="EMBL/GenBank/DDBJ databases">
        <authorList>
            <consortium name="Lawrence Berkeley National Laboratory"/>
            <person name="Steindorff A."/>
            <person name="Hensen N."/>
            <person name="Bonometti L."/>
            <person name="Westerberg I."/>
            <person name="Brannstrom I.O."/>
            <person name="Guillou S."/>
            <person name="Cros-Aarteil S."/>
            <person name="Calhoun S."/>
            <person name="Haridas S."/>
            <person name="Kuo A."/>
            <person name="Mondo S."/>
            <person name="Pangilinan J."/>
            <person name="Riley R."/>
            <person name="Labutti K."/>
            <person name="Andreopoulos B."/>
            <person name="Lipzen A."/>
            <person name="Chen C."/>
            <person name="Yanf M."/>
            <person name="Daum C."/>
            <person name="Ng V."/>
            <person name="Clum A."/>
            <person name="Ohm R."/>
            <person name="Martin F."/>
            <person name="Silar P."/>
            <person name="Natvig D."/>
            <person name="Lalanne C."/>
            <person name="Gautier V."/>
            <person name="Ament-Velasquez S.L."/>
            <person name="Kruys A."/>
            <person name="Hutchinson M.I."/>
            <person name="Powell A.J."/>
            <person name="Barry K."/>
            <person name="Miller A.N."/>
            <person name="Grigoriev I.V."/>
            <person name="Debuchy R."/>
            <person name="Gladieux P."/>
            <person name="Thoren M.H."/>
            <person name="Johannesson H."/>
        </authorList>
    </citation>
    <scope>NUCLEOTIDE SEQUENCE</scope>
    <source>
        <strain evidence="4">CBS 103.79</strain>
    </source>
</reference>
<keyword evidence="1" id="KW-0732">Signal</keyword>
<sequence>MRFIFTQLALVVAACYAQNCPLLGPAYPAATDLASPAFLTAKAKFDEALASDPRIDRDGVSFAIDIYSTDSKHAASIHRYFNTAKAQNGSVTVGPDTLFRIHSISKVVTVYTMLAKLSYKYWHEPVIKYVPELAKSPMRDVIRDVNWSEVTLGSLASQISGISRDYALADGSSIFSKLPGLRTLKASELVRCGSPPLKPCSRADAMSYVLQTWPLAPSYRTPNYSNMAFQLLVYAVERITNIPFPDLVKQQILKPLNLTRTFLTHPGNDANAVVYDGWDLDFGDEAPAAGYYSTLTDLTTLGHSILHSTLLPAFTTRKWLKPTTHTSSPLFSLGSPWEILRQAIPVTTTTATTTTTTKTRTADLYTKQGGGDGYTSLLGLSPDHDMGISILTSGPNSEATFLAVRELFVEVWLPAAEQAAREQAARDFVGRYTLDSKGEGETVVEIGLGEGEPGVVVTRMVSNGTDVMEFVRANLKQVAGGEGVVRMWLYPMGLVEGADGGNKRRIAFRGVFGFEGVKAAEDCGSWAEGDRLRWGNYPADVLVFETGEDGRATAVDVPVVGATLLQKVKE</sequence>
<dbReference type="SUPFAM" id="SSF56601">
    <property type="entry name" value="beta-lactamase/transpeptidase-like"/>
    <property type="match status" value="1"/>
</dbReference>
<evidence type="ECO:0000313" key="5">
    <source>
        <dbReference type="Proteomes" id="UP001303889"/>
    </source>
</evidence>
<name>A0AAN6MNE0_9PEZI</name>
<dbReference type="Proteomes" id="UP001303889">
    <property type="component" value="Unassembled WGS sequence"/>
</dbReference>
<evidence type="ECO:0000259" key="3">
    <source>
        <dbReference type="Pfam" id="PF26335"/>
    </source>
</evidence>
<dbReference type="PANTHER" id="PTHR22935:SF97">
    <property type="entry name" value="BETA-LACTAMASE-RELATED DOMAIN-CONTAINING PROTEIN"/>
    <property type="match status" value="1"/>
</dbReference>
<dbReference type="InterPro" id="IPR058664">
    <property type="entry name" value="ARB_00930-like_C"/>
</dbReference>
<evidence type="ECO:0000313" key="4">
    <source>
        <dbReference type="EMBL" id="KAK3903570.1"/>
    </source>
</evidence>
<dbReference type="AlphaFoldDB" id="A0AAN6MNE0"/>
<protein>
    <submittedName>
        <fullName evidence="4">Beta-lactamase/transpeptidase-like protein</fullName>
    </submittedName>
</protein>
<reference evidence="4" key="1">
    <citation type="journal article" date="2023" name="Mol. Phylogenet. Evol.">
        <title>Genome-scale phylogeny and comparative genomics of the fungal order Sordariales.</title>
        <authorList>
            <person name="Hensen N."/>
            <person name="Bonometti L."/>
            <person name="Westerberg I."/>
            <person name="Brannstrom I.O."/>
            <person name="Guillou S."/>
            <person name="Cros-Aarteil S."/>
            <person name="Calhoun S."/>
            <person name="Haridas S."/>
            <person name="Kuo A."/>
            <person name="Mondo S."/>
            <person name="Pangilinan J."/>
            <person name="Riley R."/>
            <person name="LaButti K."/>
            <person name="Andreopoulos B."/>
            <person name="Lipzen A."/>
            <person name="Chen C."/>
            <person name="Yan M."/>
            <person name="Daum C."/>
            <person name="Ng V."/>
            <person name="Clum A."/>
            <person name="Steindorff A."/>
            <person name="Ohm R.A."/>
            <person name="Martin F."/>
            <person name="Silar P."/>
            <person name="Natvig D.O."/>
            <person name="Lalanne C."/>
            <person name="Gautier V."/>
            <person name="Ament-Velasquez S.L."/>
            <person name="Kruys A."/>
            <person name="Hutchinson M.I."/>
            <person name="Powell A.J."/>
            <person name="Barry K."/>
            <person name="Miller A.N."/>
            <person name="Grigoriev I.V."/>
            <person name="Debuchy R."/>
            <person name="Gladieux P."/>
            <person name="Hiltunen Thoren M."/>
            <person name="Johannesson H."/>
        </authorList>
    </citation>
    <scope>NUCLEOTIDE SEQUENCE</scope>
    <source>
        <strain evidence="4">CBS 103.79</strain>
    </source>
</reference>
<dbReference type="EMBL" id="MU855441">
    <property type="protein sequence ID" value="KAK3903570.1"/>
    <property type="molecule type" value="Genomic_DNA"/>
</dbReference>
<proteinExistence type="predicted"/>
<evidence type="ECO:0000256" key="1">
    <source>
        <dbReference type="SAM" id="SignalP"/>
    </source>
</evidence>
<dbReference type="InterPro" id="IPR051478">
    <property type="entry name" value="Beta-lactamase-like_AB/R"/>
</dbReference>
<feature type="domain" description="Beta-lactamase-like ARB-00930-like C-terminal" evidence="3">
    <location>
        <begin position="420"/>
        <end position="566"/>
    </location>
</feature>
<dbReference type="PROSITE" id="PS51257">
    <property type="entry name" value="PROKAR_LIPOPROTEIN"/>
    <property type="match status" value="1"/>
</dbReference>
<dbReference type="Gene3D" id="3.40.710.10">
    <property type="entry name" value="DD-peptidase/beta-lactamase superfamily"/>
    <property type="match status" value="1"/>
</dbReference>
<organism evidence="4 5">
    <name type="scientific">Staphylotrichum tortipilum</name>
    <dbReference type="NCBI Taxonomy" id="2831512"/>
    <lineage>
        <taxon>Eukaryota</taxon>
        <taxon>Fungi</taxon>
        <taxon>Dikarya</taxon>
        <taxon>Ascomycota</taxon>
        <taxon>Pezizomycotina</taxon>
        <taxon>Sordariomycetes</taxon>
        <taxon>Sordariomycetidae</taxon>
        <taxon>Sordariales</taxon>
        <taxon>Chaetomiaceae</taxon>
        <taxon>Staphylotrichum</taxon>
    </lineage>
</organism>
<gene>
    <name evidence="4" type="ORF">C8A05DRAFT_32710</name>
</gene>